<keyword evidence="11" id="KW-1185">Reference proteome</keyword>
<dbReference type="EMBL" id="SJSL01000001">
    <property type="protein sequence ID" value="TCD02583.1"/>
    <property type="molecule type" value="Genomic_DNA"/>
</dbReference>
<dbReference type="Gene3D" id="3.40.50.2300">
    <property type="match status" value="1"/>
</dbReference>
<dbReference type="GO" id="GO:0009927">
    <property type="term" value="F:histidine phosphotransfer kinase activity"/>
    <property type="evidence" value="ECO:0007669"/>
    <property type="project" value="TreeGrafter"/>
</dbReference>
<dbReference type="Proteomes" id="UP000293347">
    <property type="component" value="Unassembled WGS sequence"/>
</dbReference>
<dbReference type="InterPro" id="IPR036890">
    <property type="entry name" value="HATPase_C_sf"/>
</dbReference>
<feature type="domain" description="Histidine kinase" evidence="8">
    <location>
        <begin position="350"/>
        <end position="570"/>
    </location>
</feature>
<name>A0A4R0NRT5_9SPHI</name>
<keyword evidence="7" id="KW-1133">Transmembrane helix</keyword>
<evidence type="ECO:0000256" key="5">
    <source>
        <dbReference type="ARBA" id="ARBA00022777"/>
    </source>
</evidence>
<keyword evidence="7" id="KW-0472">Membrane</keyword>
<dbReference type="CDD" id="cd00082">
    <property type="entry name" value="HisKA"/>
    <property type="match status" value="1"/>
</dbReference>
<dbReference type="Gene3D" id="3.30.565.10">
    <property type="entry name" value="Histidine kinase-like ATPase, C-terminal domain"/>
    <property type="match status" value="1"/>
</dbReference>
<evidence type="ECO:0000256" key="3">
    <source>
        <dbReference type="ARBA" id="ARBA00022553"/>
    </source>
</evidence>
<evidence type="ECO:0000256" key="4">
    <source>
        <dbReference type="ARBA" id="ARBA00022679"/>
    </source>
</evidence>
<dbReference type="GO" id="GO:0005886">
    <property type="term" value="C:plasma membrane"/>
    <property type="evidence" value="ECO:0007669"/>
    <property type="project" value="TreeGrafter"/>
</dbReference>
<dbReference type="Pfam" id="PF02518">
    <property type="entry name" value="HATPase_c"/>
    <property type="match status" value="1"/>
</dbReference>
<protein>
    <recommendedName>
        <fullName evidence="2">histidine kinase</fullName>
        <ecNumber evidence="2">2.7.13.3</ecNumber>
    </recommendedName>
</protein>
<dbReference type="InterPro" id="IPR036641">
    <property type="entry name" value="HPT_dom_sf"/>
</dbReference>
<dbReference type="Gene3D" id="1.20.120.160">
    <property type="entry name" value="HPT domain"/>
    <property type="match status" value="1"/>
</dbReference>
<dbReference type="SUPFAM" id="SSF47226">
    <property type="entry name" value="Histidine-containing phosphotransfer domain, HPT domain"/>
    <property type="match status" value="1"/>
</dbReference>
<dbReference type="OrthoDB" id="9797097at2"/>
<evidence type="ECO:0000256" key="2">
    <source>
        <dbReference type="ARBA" id="ARBA00012438"/>
    </source>
</evidence>
<dbReference type="InterPro" id="IPR011006">
    <property type="entry name" value="CheY-like_superfamily"/>
</dbReference>
<dbReference type="SUPFAM" id="SSF47384">
    <property type="entry name" value="Homodimeric domain of signal transducing histidine kinase"/>
    <property type="match status" value="1"/>
</dbReference>
<evidence type="ECO:0000256" key="7">
    <source>
        <dbReference type="SAM" id="Phobius"/>
    </source>
</evidence>
<dbReference type="AlphaFoldDB" id="A0A4R0NRT5"/>
<feature type="transmembrane region" description="Helical" evidence="7">
    <location>
        <begin position="295"/>
        <end position="317"/>
    </location>
</feature>
<dbReference type="Pfam" id="PF00072">
    <property type="entry name" value="Response_reg"/>
    <property type="match status" value="1"/>
</dbReference>
<dbReference type="SUPFAM" id="SSF55874">
    <property type="entry name" value="ATPase domain of HSP90 chaperone/DNA topoisomerase II/histidine kinase"/>
    <property type="match status" value="1"/>
</dbReference>
<proteinExistence type="predicted"/>
<dbReference type="RefSeq" id="WP_131592265.1">
    <property type="nucleotide sequence ID" value="NZ_SJSL01000001.1"/>
</dbReference>
<dbReference type="CDD" id="cd17546">
    <property type="entry name" value="REC_hyHK_CKI1_RcsC-like"/>
    <property type="match status" value="1"/>
</dbReference>
<dbReference type="PROSITE" id="PS50109">
    <property type="entry name" value="HIS_KIN"/>
    <property type="match status" value="1"/>
</dbReference>
<dbReference type="Pfam" id="PF00512">
    <property type="entry name" value="HisKA"/>
    <property type="match status" value="1"/>
</dbReference>
<dbReference type="InterPro" id="IPR004358">
    <property type="entry name" value="Sig_transdc_His_kin-like_C"/>
</dbReference>
<evidence type="ECO:0000313" key="10">
    <source>
        <dbReference type="EMBL" id="TCD02583.1"/>
    </source>
</evidence>
<dbReference type="SUPFAM" id="SSF52172">
    <property type="entry name" value="CheY-like"/>
    <property type="match status" value="1"/>
</dbReference>
<evidence type="ECO:0000259" key="9">
    <source>
        <dbReference type="PROSITE" id="PS50110"/>
    </source>
</evidence>
<accession>A0A4R0NRT5</accession>
<evidence type="ECO:0000313" key="11">
    <source>
        <dbReference type="Proteomes" id="UP000293347"/>
    </source>
</evidence>
<feature type="domain" description="Response regulatory" evidence="9">
    <location>
        <begin position="591"/>
        <end position="706"/>
    </location>
</feature>
<dbReference type="Gene3D" id="1.10.287.130">
    <property type="match status" value="1"/>
</dbReference>
<keyword evidence="3 6" id="KW-0597">Phosphoprotein</keyword>
<dbReference type="InterPro" id="IPR036097">
    <property type="entry name" value="HisK_dim/P_sf"/>
</dbReference>
<dbReference type="EC" id="2.7.13.3" evidence="2"/>
<comment type="catalytic activity">
    <reaction evidence="1">
        <text>ATP + protein L-histidine = ADP + protein N-phospho-L-histidine.</text>
        <dbReference type="EC" id="2.7.13.3"/>
    </reaction>
</comment>
<keyword evidence="4" id="KW-0808">Transferase</keyword>
<dbReference type="InterPro" id="IPR003594">
    <property type="entry name" value="HATPase_dom"/>
</dbReference>
<sequence>MKSIPKNRFIKTIKSKVIIALLLACFALFMAWGVSKVAFNEMLSTVENISAPSERLRMVNVISRKIGSLDQVQKNQAFNDPNNYRKLFRESVQLRASLDTLAILYQADSMQLGRITTIRRLLSERDKQFINYLKVRERLVNNKSFSEQVRNLNDIVSKSTAQTDSTVLATVEKTSTTTIYPEEKPRGFFSKLFGKKKNEPDNSFRIVSQEKIKRDTIALSSEEQMAGSLKKSIRLIEQQQQQKNASFLNREAVLAEANSKLVVQMLDVLRKVEIEVVNQIEANGIQAKKVVNTGISTISVIMLVFMLLTGLLLYLILTDITQSSRYRNELELAKDEAEYHGRAKQRFLSNMSHEIRTPLQSIIGYAEIIRHQDQPEQKDIDAIYHSSEHLLQIVNEVLDYNRIISGKFTFSNKAFNISELLEEVLSVMRPQAELKSLKMRANFDTEGLNYIEGDPFRLKQILYNLLGNAIKFTESGEVSLSVFYKRKSSDLHFTFVVRDTGIGISEDEGKRIFNEFEQVNAPGNEVVNGMGAGLGLTIIKSLVEQQGGRIYLKSKPNEGSVFTVYLTFRHSSKSEDAELKVPENGIVFKDKVWVVDDDPLILDLCGIIFNKNSIDYESFQSPAALLAATWDTTVKYVLMDMRMPEMNGIELCSALREKINSDVKIFAITAQVLPDERAYLLKSGFDGLVMKPFRENELLAILKGEKFTGDHIAGDAELDLSSLKKMTYGDQEQLTKVLLRFKTDCLADGEEIRQSLKELNLGGLQLLTHRLAGRIAQIGAKNLAGDFRACELELRAVKALSDTERQALLLLLTRLDQLLIKIDRELHYLNYSIS</sequence>
<dbReference type="InterPro" id="IPR005467">
    <property type="entry name" value="His_kinase_dom"/>
</dbReference>
<dbReference type="SMART" id="SM00387">
    <property type="entry name" value="HATPase_c"/>
    <property type="match status" value="1"/>
</dbReference>
<reference evidence="10 11" key="1">
    <citation type="submission" date="2019-02" db="EMBL/GenBank/DDBJ databases">
        <title>Pedobacter sp. RP-1-14 sp. nov., isolated from Arctic soil.</title>
        <authorList>
            <person name="Dahal R.H."/>
        </authorList>
    </citation>
    <scope>NUCLEOTIDE SEQUENCE [LARGE SCALE GENOMIC DNA]</scope>
    <source>
        <strain evidence="10 11">RP-1-14</strain>
    </source>
</reference>
<organism evidence="10 11">
    <name type="scientific">Pedobacter psychroterrae</name>
    <dbReference type="NCBI Taxonomy" id="2530453"/>
    <lineage>
        <taxon>Bacteria</taxon>
        <taxon>Pseudomonadati</taxon>
        <taxon>Bacteroidota</taxon>
        <taxon>Sphingobacteriia</taxon>
        <taxon>Sphingobacteriales</taxon>
        <taxon>Sphingobacteriaceae</taxon>
        <taxon>Pedobacter</taxon>
    </lineage>
</organism>
<dbReference type="InterPro" id="IPR001789">
    <property type="entry name" value="Sig_transdc_resp-reg_receiver"/>
</dbReference>
<dbReference type="GO" id="GO:0000155">
    <property type="term" value="F:phosphorelay sensor kinase activity"/>
    <property type="evidence" value="ECO:0007669"/>
    <property type="project" value="InterPro"/>
</dbReference>
<gene>
    <name evidence="10" type="ORF">EZ437_00930</name>
</gene>
<evidence type="ECO:0000256" key="6">
    <source>
        <dbReference type="PROSITE-ProRule" id="PRU00169"/>
    </source>
</evidence>
<dbReference type="SMART" id="SM00388">
    <property type="entry name" value="HisKA"/>
    <property type="match status" value="1"/>
</dbReference>
<evidence type="ECO:0000259" key="8">
    <source>
        <dbReference type="PROSITE" id="PS50109"/>
    </source>
</evidence>
<dbReference type="InterPro" id="IPR003661">
    <property type="entry name" value="HisK_dim/P_dom"/>
</dbReference>
<dbReference type="FunFam" id="3.30.565.10:FF:000010">
    <property type="entry name" value="Sensor histidine kinase RcsC"/>
    <property type="match status" value="1"/>
</dbReference>
<dbReference type="PROSITE" id="PS50110">
    <property type="entry name" value="RESPONSE_REGULATORY"/>
    <property type="match status" value="1"/>
</dbReference>
<dbReference type="SMART" id="SM00448">
    <property type="entry name" value="REC"/>
    <property type="match status" value="1"/>
</dbReference>
<dbReference type="PANTHER" id="PTHR43047">
    <property type="entry name" value="TWO-COMPONENT HISTIDINE PROTEIN KINASE"/>
    <property type="match status" value="1"/>
</dbReference>
<feature type="modified residue" description="4-aspartylphosphate" evidence="6">
    <location>
        <position position="640"/>
    </location>
</feature>
<keyword evidence="7" id="KW-0812">Transmembrane</keyword>
<dbReference type="PRINTS" id="PR00344">
    <property type="entry name" value="BCTRLSENSOR"/>
</dbReference>
<evidence type="ECO:0000256" key="1">
    <source>
        <dbReference type="ARBA" id="ARBA00000085"/>
    </source>
</evidence>
<comment type="caution">
    <text evidence="10">The sequence shown here is derived from an EMBL/GenBank/DDBJ whole genome shotgun (WGS) entry which is preliminary data.</text>
</comment>
<dbReference type="PANTHER" id="PTHR43047:SF72">
    <property type="entry name" value="OSMOSENSING HISTIDINE PROTEIN KINASE SLN1"/>
    <property type="match status" value="1"/>
</dbReference>
<keyword evidence="5" id="KW-0418">Kinase</keyword>